<sequence>MDINLYSRYSCTCHNTTGRLQCMETDVECKPIGCKIPANVEQGMTIFDPKERRRSRLTAMKYSIIKF</sequence>
<reference evidence="1" key="2">
    <citation type="submission" date="2020-11" db="EMBL/GenBank/DDBJ databases">
        <authorList>
            <person name="McCartney M.A."/>
            <person name="Auch B."/>
            <person name="Kono T."/>
            <person name="Mallez S."/>
            <person name="Becker A."/>
            <person name="Gohl D.M."/>
            <person name="Silverstein K.A.T."/>
            <person name="Koren S."/>
            <person name="Bechman K.B."/>
            <person name="Herman A."/>
            <person name="Abrahante J.E."/>
            <person name="Garbe J."/>
        </authorList>
    </citation>
    <scope>NUCLEOTIDE SEQUENCE</scope>
    <source>
        <strain evidence="1">Duluth1</strain>
        <tissue evidence="1">Whole animal</tissue>
    </source>
</reference>
<evidence type="ECO:0000313" key="2">
    <source>
        <dbReference type="Proteomes" id="UP000828390"/>
    </source>
</evidence>
<protein>
    <submittedName>
        <fullName evidence="1">Uncharacterized protein</fullName>
    </submittedName>
</protein>
<name>A0A9D4I9U2_DREPO</name>
<comment type="caution">
    <text evidence="1">The sequence shown here is derived from an EMBL/GenBank/DDBJ whole genome shotgun (WGS) entry which is preliminary data.</text>
</comment>
<dbReference type="AlphaFoldDB" id="A0A9D4I9U2"/>
<organism evidence="1 2">
    <name type="scientific">Dreissena polymorpha</name>
    <name type="common">Zebra mussel</name>
    <name type="synonym">Mytilus polymorpha</name>
    <dbReference type="NCBI Taxonomy" id="45954"/>
    <lineage>
        <taxon>Eukaryota</taxon>
        <taxon>Metazoa</taxon>
        <taxon>Spiralia</taxon>
        <taxon>Lophotrochozoa</taxon>
        <taxon>Mollusca</taxon>
        <taxon>Bivalvia</taxon>
        <taxon>Autobranchia</taxon>
        <taxon>Heteroconchia</taxon>
        <taxon>Euheterodonta</taxon>
        <taxon>Imparidentia</taxon>
        <taxon>Neoheterodontei</taxon>
        <taxon>Myida</taxon>
        <taxon>Dreissenoidea</taxon>
        <taxon>Dreissenidae</taxon>
        <taxon>Dreissena</taxon>
    </lineage>
</organism>
<accession>A0A9D4I9U2</accession>
<evidence type="ECO:0000313" key="1">
    <source>
        <dbReference type="EMBL" id="KAH3752112.1"/>
    </source>
</evidence>
<proteinExistence type="predicted"/>
<dbReference type="EMBL" id="JAIWYP010000010">
    <property type="protein sequence ID" value="KAH3752112.1"/>
    <property type="molecule type" value="Genomic_DNA"/>
</dbReference>
<keyword evidence="2" id="KW-1185">Reference proteome</keyword>
<dbReference type="Proteomes" id="UP000828390">
    <property type="component" value="Unassembled WGS sequence"/>
</dbReference>
<gene>
    <name evidence="1" type="ORF">DPMN_186722</name>
</gene>
<reference evidence="1" key="1">
    <citation type="journal article" date="2019" name="bioRxiv">
        <title>The Genome of the Zebra Mussel, Dreissena polymorpha: A Resource for Invasive Species Research.</title>
        <authorList>
            <person name="McCartney M.A."/>
            <person name="Auch B."/>
            <person name="Kono T."/>
            <person name="Mallez S."/>
            <person name="Zhang Y."/>
            <person name="Obille A."/>
            <person name="Becker A."/>
            <person name="Abrahante J.E."/>
            <person name="Garbe J."/>
            <person name="Badalamenti J.P."/>
            <person name="Herman A."/>
            <person name="Mangelson H."/>
            <person name="Liachko I."/>
            <person name="Sullivan S."/>
            <person name="Sone E.D."/>
            <person name="Koren S."/>
            <person name="Silverstein K.A.T."/>
            <person name="Beckman K.B."/>
            <person name="Gohl D.M."/>
        </authorList>
    </citation>
    <scope>NUCLEOTIDE SEQUENCE</scope>
    <source>
        <strain evidence="1">Duluth1</strain>
        <tissue evidence="1">Whole animal</tissue>
    </source>
</reference>